<dbReference type="AlphaFoldDB" id="A0A3M5FX00"/>
<dbReference type="EMBL" id="RBSW01000223">
    <property type="protein sequence ID" value="RMS79022.1"/>
    <property type="molecule type" value="Genomic_DNA"/>
</dbReference>
<gene>
    <name evidence="1" type="ORF">ALP59_05125</name>
</gene>
<protein>
    <submittedName>
        <fullName evidence="1">Uncharacterized protein</fullName>
    </submittedName>
</protein>
<comment type="caution">
    <text evidence="1">The sequence shown here is derived from an EMBL/GenBank/DDBJ whole genome shotgun (WGS) entry which is preliminary data.</text>
</comment>
<dbReference type="Proteomes" id="UP000270499">
    <property type="component" value="Unassembled WGS sequence"/>
</dbReference>
<evidence type="ECO:0000313" key="2">
    <source>
        <dbReference type="Proteomes" id="UP000270499"/>
    </source>
</evidence>
<sequence>MQVIMSAGRNAELFAARAPTARFGEWRAVRFIEGHEPFSDDIYLYSVVSQQGVVQAESCKAVILGHEKKATSRKNLPLQSIAVKFSSQYLTAAALPSLRVTKRLRLIDTQVSSQYFMQLHRLHPLYPSSCMQWLAPAHNCTEVFLLARTSHAVNLNVPTGTLMRLRISVCKAVSFCHFR</sequence>
<proteinExistence type="predicted"/>
<reference evidence="1 2" key="1">
    <citation type="submission" date="2018-08" db="EMBL/GenBank/DDBJ databases">
        <title>Recombination of ecologically and evolutionarily significant loci maintains genetic cohesion in the Pseudomonas syringae species complex.</title>
        <authorList>
            <person name="Dillon M."/>
            <person name="Thakur S."/>
            <person name="Almeida R.N.D."/>
            <person name="Weir B.S."/>
            <person name="Guttman D.S."/>
        </authorList>
    </citation>
    <scope>NUCLEOTIDE SEQUENCE [LARGE SCALE GENOMIC DNA]</scope>
    <source>
        <strain evidence="1 2">ICMP 9421</strain>
    </source>
</reference>
<accession>A0A3M5FX00</accession>
<evidence type="ECO:0000313" key="1">
    <source>
        <dbReference type="EMBL" id="RMS79022.1"/>
    </source>
</evidence>
<name>A0A3M5FX00_PSESS</name>
<organism evidence="1 2">
    <name type="scientific">Pseudomonas savastanoi</name>
    <name type="common">Pseudomonas syringae pv. savastanoi</name>
    <dbReference type="NCBI Taxonomy" id="29438"/>
    <lineage>
        <taxon>Bacteria</taxon>
        <taxon>Pseudomonadati</taxon>
        <taxon>Pseudomonadota</taxon>
        <taxon>Gammaproteobacteria</taxon>
        <taxon>Pseudomonadales</taxon>
        <taxon>Pseudomonadaceae</taxon>
        <taxon>Pseudomonas</taxon>
    </lineage>
</organism>